<protein>
    <submittedName>
        <fullName evidence="1">Uncharacterized protein</fullName>
    </submittedName>
</protein>
<feature type="non-terminal residue" evidence="1">
    <location>
        <position position="32"/>
    </location>
</feature>
<proteinExistence type="predicted"/>
<evidence type="ECO:0000313" key="1">
    <source>
        <dbReference type="EMBL" id="VAV97707.1"/>
    </source>
</evidence>
<name>A0A3B0RZ85_9ZZZZ</name>
<reference evidence="1" key="1">
    <citation type="submission" date="2018-06" db="EMBL/GenBank/DDBJ databases">
        <authorList>
            <person name="Zhirakovskaya E."/>
        </authorList>
    </citation>
    <scope>NUCLEOTIDE SEQUENCE</scope>
</reference>
<accession>A0A3B0RZ85</accession>
<gene>
    <name evidence="1" type="ORF">MNBD_ACTINO02-613</name>
</gene>
<dbReference type="AlphaFoldDB" id="A0A3B0RZ85"/>
<sequence length="32" mass="3609">MRTRRNVAGLLAVTALAIGLLKGRVRRYLIKE</sequence>
<dbReference type="EMBL" id="UOEK01000123">
    <property type="protein sequence ID" value="VAV97707.1"/>
    <property type="molecule type" value="Genomic_DNA"/>
</dbReference>
<organism evidence="1">
    <name type="scientific">hydrothermal vent metagenome</name>
    <dbReference type="NCBI Taxonomy" id="652676"/>
    <lineage>
        <taxon>unclassified sequences</taxon>
        <taxon>metagenomes</taxon>
        <taxon>ecological metagenomes</taxon>
    </lineage>
</organism>